<dbReference type="RefSeq" id="WP_114005359.1">
    <property type="nucleotide sequence ID" value="NZ_QGDC01000005.1"/>
</dbReference>
<keyword evidence="1" id="KW-0472">Membrane</keyword>
<accession>A0A367GNH0</accession>
<gene>
    <name evidence="2" type="ORF">DJ568_11220</name>
</gene>
<dbReference type="Proteomes" id="UP000253209">
    <property type="component" value="Unassembled WGS sequence"/>
</dbReference>
<feature type="transmembrane region" description="Helical" evidence="1">
    <location>
        <begin position="13"/>
        <end position="32"/>
    </location>
</feature>
<evidence type="ECO:0000256" key="1">
    <source>
        <dbReference type="SAM" id="Phobius"/>
    </source>
</evidence>
<keyword evidence="1" id="KW-1133">Transmembrane helix</keyword>
<evidence type="ECO:0000313" key="2">
    <source>
        <dbReference type="EMBL" id="RCH55034.1"/>
    </source>
</evidence>
<keyword evidence="1" id="KW-0812">Transmembrane</keyword>
<reference evidence="2 3" key="1">
    <citation type="submission" date="2018-05" db="EMBL/GenBank/DDBJ databases">
        <title>Mucilaginibacter hurinus sp. nov., isolated from briquette warehouse soil.</title>
        <authorList>
            <person name="Choi L."/>
        </authorList>
    </citation>
    <scope>NUCLEOTIDE SEQUENCE [LARGE SCALE GENOMIC DNA]</scope>
    <source>
        <strain evidence="2 3">ZR32</strain>
    </source>
</reference>
<sequence>MSLPPLLLDTIRYTLPGLAMVIVAFYLIKPYLDRYEKVKLLMLKKSQGSHTITLQLQAYERVVLFIERINPANMLLRLNAPSFAATELHAMILTEIRNEFQHNVTQQIYISERAWAVVKKVKNDTLTVINNAAYELPENAGGLELAKAIMSRFSQVEENLYESAAALLRRDAEQLF</sequence>
<evidence type="ECO:0000313" key="3">
    <source>
        <dbReference type="Proteomes" id="UP000253209"/>
    </source>
</evidence>
<dbReference type="AlphaFoldDB" id="A0A367GNH0"/>
<organism evidence="2 3">
    <name type="scientific">Mucilaginibacter hurinus</name>
    <dbReference type="NCBI Taxonomy" id="2201324"/>
    <lineage>
        <taxon>Bacteria</taxon>
        <taxon>Pseudomonadati</taxon>
        <taxon>Bacteroidota</taxon>
        <taxon>Sphingobacteriia</taxon>
        <taxon>Sphingobacteriales</taxon>
        <taxon>Sphingobacteriaceae</taxon>
        <taxon>Mucilaginibacter</taxon>
    </lineage>
</organism>
<name>A0A367GNH0_9SPHI</name>
<proteinExistence type="predicted"/>
<dbReference type="Pfam" id="PF25589">
    <property type="entry name" value="DUF7935"/>
    <property type="match status" value="1"/>
</dbReference>
<protein>
    <submittedName>
        <fullName evidence="2">Uncharacterized protein</fullName>
    </submittedName>
</protein>
<keyword evidence="3" id="KW-1185">Reference proteome</keyword>
<dbReference type="InterPro" id="IPR057695">
    <property type="entry name" value="DUF7935"/>
</dbReference>
<dbReference type="EMBL" id="QGDC01000005">
    <property type="protein sequence ID" value="RCH55034.1"/>
    <property type="molecule type" value="Genomic_DNA"/>
</dbReference>
<comment type="caution">
    <text evidence="2">The sequence shown here is derived from an EMBL/GenBank/DDBJ whole genome shotgun (WGS) entry which is preliminary data.</text>
</comment>
<dbReference type="OrthoDB" id="1493032at2"/>